<evidence type="ECO:0000313" key="4">
    <source>
        <dbReference type="Proteomes" id="UP000241890"/>
    </source>
</evidence>
<dbReference type="AlphaFoldDB" id="A0A2R5GI37"/>
<dbReference type="InterPro" id="IPR003609">
    <property type="entry name" value="Pan_app"/>
</dbReference>
<dbReference type="PANTHER" id="PTHR45982:SF1">
    <property type="entry name" value="REGULATOR OF CHROMOSOME CONDENSATION"/>
    <property type="match status" value="1"/>
</dbReference>
<sequence length="532" mass="56049">MSARCAALAVLVSIASLARVAEADFVQLVTFGGELSDPTTPTYYEDVTKLVATDGAFAMLTDAGAVTARGDSDAGGSVSSVRSQITSGVTDLVGNRMAFCAIKDDGSVVTWPSTYSWSGGDSSAVADDLVDVEAVYNNDWVFVAVKSGGGLVAWGDDYFGASIPDDLDMSQEVTDVVSTRRAFAVLRADGSVVTWGHEDWGGDSSNVASDLTSGVTSIVAAEGGAFAAIKDDGSVVTWGNSARGGDSSGVQSELVDVVSISSTFDAFAAITDSGTAVAWGDSVSGGNLRSVADVVRAGVTSITSNRFAFAALKADGSIKTWGDPLYGGDSYLKGVDTGVEAIYSTAFAFAALKSDGAVLTWGNEQYGGSIESVEGTFLQYFNEESNSRCKNNIGQTADNTLQTCARRCARGYNCRYFSFNWDTNDVTQRCTLYRKTNCDGENEVIAATSQTLYQRNTTVTVAELRELSEQALLYRNVQEIYSNDWSFLAVLKSGIAQWGAEAYGGAYDGTYPSGSVEMVVPNRVGYGILFST</sequence>
<keyword evidence="4" id="KW-1185">Reference proteome</keyword>
<feature type="signal peptide" evidence="1">
    <location>
        <begin position="1"/>
        <end position="23"/>
    </location>
</feature>
<dbReference type="InParanoid" id="A0A2R5GI37"/>
<proteinExistence type="predicted"/>
<keyword evidence="1" id="KW-0732">Signal</keyword>
<dbReference type="Gene3D" id="2.130.10.30">
    <property type="entry name" value="Regulator of chromosome condensation 1/beta-lactamase-inhibitor protein II"/>
    <property type="match status" value="2"/>
</dbReference>
<evidence type="ECO:0000313" key="3">
    <source>
        <dbReference type="EMBL" id="GBG30552.1"/>
    </source>
</evidence>
<reference evidence="3 4" key="1">
    <citation type="submission" date="2017-12" db="EMBL/GenBank/DDBJ databases">
        <title>Sequencing, de novo assembly and annotation of complete genome of a new Thraustochytrid species, strain FCC1311.</title>
        <authorList>
            <person name="Sedici K."/>
            <person name="Godart F."/>
            <person name="Aiese Cigliano R."/>
            <person name="Sanseverino W."/>
            <person name="Barakat M."/>
            <person name="Ortet P."/>
            <person name="Marechal E."/>
            <person name="Cagnac O."/>
            <person name="Amato A."/>
        </authorList>
    </citation>
    <scope>NUCLEOTIDE SEQUENCE [LARGE SCALE GENOMIC DNA]</scope>
</reference>
<protein>
    <submittedName>
        <fullName evidence="3">E3 ubiquitin-protein ligase HERC2</fullName>
    </submittedName>
</protein>
<dbReference type="PANTHER" id="PTHR45982">
    <property type="entry name" value="REGULATOR OF CHROMOSOME CONDENSATION"/>
    <property type="match status" value="1"/>
</dbReference>
<dbReference type="EMBL" id="BEYU01000077">
    <property type="protein sequence ID" value="GBG30552.1"/>
    <property type="molecule type" value="Genomic_DNA"/>
</dbReference>
<accession>A0A2R5GI37</accession>
<comment type="caution">
    <text evidence="3">The sequence shown here is derived from an EMBL/GenBank/DDBJ whole genome shotgun (WGS) entry which is preliminary data.</text>
</comment>
<feature type="chain" id="PRO_5015337969" evidence="1">
    <location>
        <begin position="24"/>
        <end position="532"/>
    </location>
</feature>
<dbReference type="InterPro" id="IPR009091">
    <property type="entry name" value="RCC1/BLIP-II"/>
</dbReference>
<evidence type="ECO:0000256" key="1">
    <source>
        <dbReference type="SAM" id="SignalP"/>
    </source>
</evidence>
<dbReference type="InterPro" id="IPR051553">
    <property type="entry name" value="Ran_GTPase-activating"/>
</dbReference>
<evidence type="ECO:0000259" key="2">
    <source>
        <dbReference type="PROSITE" id="PS50948"/>
    </source>
</evidence>
<dbReference type="OrthoDB" id="421588at2759"/>
<dbReference type="SUPFAM" id="SSF50985">
    <property type="entry name" value="RCC1/BLIP-II"/>
    <property type="match status" value="1"/>
</dbReference>
<dbReference type="Proteomes" id="UP000241890">
    <property type="component" value="Unassembled WGS sequence"/>
</dbReference>
<organism evidence="3 4">
    <name type="scientific">Hondaea fermentalgiana</name>
    <dbReference type="NCBI Taxonomy" id="2315210"/>
    <lineage>
        <taxon>Eukaryota</taxon>
        <taxon>Sar</taxon>
        <taxon>Stramenopiles</taxon>
        <taxon>Bigyra</taxon>
        <taxon>Labyrinthulomycetes</taxon>
        <taxon>Thraustochytrida</taxon>
        <taxon>Thraustochytriidae</taxon>
        <taxon>Hondaea</taxon>
    </lineage>
</organism>
<dbReference type="PROSITE" id="PS50948">
    <property type="entry name" value="PAN"/>
    <property type="match status" value="1"/>
</dbReference>
<feature type="domain" description="Apple" evidence="2">
    <location>
        <begin position="372"/>
        <end position="457"/>
    </location>
</feature>
<name>A0A2R5GI37_9STRA</name>
<gene>
    <name evidence="3" type="ORF">FCC1311_067722</name>
</gene>